<dbReference type="STRING" id="578462.A0A0L0SQ12"/>
<dbReference type="GO" id="GO:0005643">
    <property type="term" value="C:nuclear pore"/>
    <property type="evidence" value="ECO:0007669"/>
    <property type="project" value="UniProtKB-SubCell"/>
</dbReference>
<reference evidence="9" key="2">
    <citation type="submission" date="2009-11" db="EMBL/GenBank/DDBJ databases">
        <title>The Genome Sequence of Allomyces macrogynus strain ATCC 38327.</title>
        <authorList>
            <consortium name="The Broad Institute Genome Sequencing Platform"/>
            <person name="Russ C."/>
            <person name="Cuomo C."/>
            <person name="Shea T."/>
            <person name="Young S.K."/>
            <person name="Zeng Q."/>
            <person name="Koehrsen M."/>
            <person name="Haas B."/>
            <person name="Borodovsky M."/>
            <person name="Guigo R."/>
            <person name="Alvarado L."/>
            <person name="Berlin A."/>
            <person name="Borenstein D."/>
            <person name="Chen Z."/>
            <person name="Engels R."/>
            <person name="Freedman E."/>
            <person name="Gellesch M."/>
            <person name="Goldberg J."/>
            <person name="Griggs A."/>
            <person name="Gujja S."/>
            <person name="Heiman D."/>
            <person name="Hepburn T."/>
            <person name="Howarth C."/>
            <person name="Jen D."/>
            <person name="Larson L."/>
            <person name="Lewis B."/>
            <person name="Mehta T."/>
            <person name="Park D."/>
            <person name="Pearson M."/>
            <person name="Roberts A."/>
            <person name="Saif S."/>
            <person name="Shenoy N."/>
            <person name="Sisk P."/>
            <person name="Stolte C."/>
            <person name="Sykes S."/>
            <person name="Walk T."/>
            <person name="White J."/>
            <person name="Yandava C."/>
            <person name="Burger G."/>
            <person name="Gray M.W."/>
            <person name="Holland P.W.H."/>
            <person name="King N."/>
            <person name="Lang F.B.F."/>
            <person name="Roger A.J."/>
            <person name="Ruiz-Trillo I."/>
            <person name="Lander E."/>
            <person name="Nusbaum C."/>
        </authorList>
    </citation>
    <scope>NUCLEOTIDE SEQUENCE [LARGE SCALE GENOMIC DNA]</scope>
    <source>
        <strain evidence="9">ATCC 38327</strain>
    </source>
</reference>
<dbReference type="GO" id="GO:0000055">
    <property type="term" value="P:ribosomal large subunit export from nucleus"/>
    <property type="evidence" value="ECO:0007669"/>
    <property type="project" value="InterPro"/>
</dbReference>
<evidence type="ECO:0000256" key="6">
    <source>
        <dbReference type="ARBA" id="ARBA00023132"/>
    </source>
</evidence>
<accession>A0A0L0SQ12</accession>
<comment type="subcellular location">
    <subcellularLocation>
        <location evidence="1">Nucleus</location>
        <location evidence="1">Nuclear pore complex</location>
    </subcellularLocation>
</comment>
<proteinExistence type="predicted"/>
<dbReference type="AlphaFoldDB" id="A0A0L0SQ12"/>
<dbReference type="Pfam" id="PF10168">
    <property type="entry name" value="Nup88"/>
    <property type="match status" value="1"/>
</dbReference>
<protein>
    <submittedName>
        <fullName evidence="8">Uncharacterized protein</fullName>
    </submittedName>
</protein>
<organism evidence="8 9">
    <name type="scientific">Allomyces macrogynus (strain ATCC 38327)</name>
    <name type="common">Allomyces javanicus var. macrogynus</name>
    <dbReference type="NCBI Taxonomy" id="578462"/>
    <lineage>
        <taxon>Eukaryota</taxon>
        <taxon>Fungi</taxon>
        <taxon>Fungi incertae sedis</taxon>
        <taxon>Blastocladiomycota</taxon>
        <taxon>Blastocladiomycetes</taxon>
        <taxon>Blastocladiales</taxon>
        <taxon>Blastocladiaceae</taxon>
        <taxon>Allomyces</taxon>
    </lineage>
</organism>
<evidence type="ECO:0000256" key="2">
    <source>
        <dbReference type="ARBA" id="ARBA00022448"/>
    </source>
</evidence>
<dbReference type="GO" id="GO:0017056">
    <property type="term" value="F:structural constituent of nuclear pore"/>
    <property type="evidence" value="ECO:0007669"/>
    <property type="project" value="InterPro"/>
</dbReference>
<dbReference type="VEuPathDB" id="FungiDB:AMAG_09995"/>
<dbReference type="PANTHER" id="PTHR13257:SF0">
    <property type="entry name" value="NUCLEAR PORE COMPLEX PROTEIN NUP88"/>
    <property type="match status" value="1"/>
</dbReference>
<sequence>MSSASWQAKLKYHPIFWGSPLAGANLPSFYDADKSLNLGANADLDLSKSIGFNSTLISAFGQSTMSSAADRGAGAHDYVQPTRSTMVIKGYYLAVVIAKELRVLDLRAVKKALDKLPDNAPNDEIVRVFERQARYRTVETDDVELDLDVVQLEFNDTGRFLAILGLRSLFVVDFQDRLFKAAPGAPNLATPNAAAAATATGSAWVQSNSTLAASSSALLGSAATSSTAPTMKCDAFEVGIIDPTFGQSQFIQVHWHPMSAQKSDLLVLSEDGQLRLYNVFADIDRPVHSYHVLTADLASVTSNPYHPEKEIARPIAFVFGQDPVATAMGPNNDASNPWMTPRRRDAPSAVKDASEPLGWEWAPLSVYVAMQNGDVYSMCPIMPSECEMTRTHLDRLESLIQDLDDDSEDRYLADTFFGQLSVKDGATPDTVSITTTFLPTHDACPQLLALHGPVTTSMDDPDAFCTDLTIAVALVHTSDQPDQVTTVLLTGYATGVVDVLAPSPPVPKWSAVLTLARGTRAMADPETDSAACVAVESLDLETTGYLRFANDPAFDNRVHAVHDKGAHQLCIQVGGSGPPVRRRGANPMVAFAVVAEPLLNRSLVGMTAHGALAVELYAFEPVAVPVEGEEEVVRPLSPQQLDKDKAAVRAAHARLAALHAELPPPVLAASPLAHEPAEGVSETQVTVLREVHATLSRSLTWLADHAFDMKLVLDDQFAEMKGAIELLENVTCSTKQPAASVRKCEKKVGKLAARADAILQLWYEAANPSELTPAERAFVDRVRTAAHQLRGVAAQAEHVRKFKNELVRLAEEEARARREVDELPVAYQKRIERVLTAQSADIQAMVKLLKDLQV</sequence>
<keyword evidence="9" id="KW-1185">Reference proteome</keyword>
<gene>
    <name evidence="8" type="ORF">AMAG_09995</name>
</gene>
<reference evidence="8 9" key="1">
    <citation type="submission" date="2009-11" db="EMBL/GenBank/DDBJ databases">
        <title>Annotation of Allomyces macrogynus ATCC 38327.</title>
        <authorList>
            <consortium name="The Broad Institute Genome Sequencing Platform"/>
            <person name="Russ C."/>
            <person name="Cuomo C."/>
            <person name="Burger G."/>
            <person name="Gray M.W."/>
            <person name="Holland P.W.H."/>
            <person name="King N."/>
            <person name="Lang F.B.F."/>
            <person name="Roger A.J."/>
            <person name="Ruiz-Trillo I."/>
            <person name="Young S.K."/>
            <person name="Zeng Q."/>
            <person name="Gargeya S."/>
            <person name="Fitzgerald M."/>
            <person name="Haas B."/>
            <person name="Abouelleil A."/>
            <person name="Alvarado L."/>
            <person name="Arachchi H.M."/>
            <person name="Berlin A."/>
            <person name="Chapman S.B."/>
            <person name="Gearin G."/>
            <person name="Goldberg J."/>
            <person name="Griggs A."/>
            <person name="Gujja S."/>
            <person name="Hansen M."/>
            <person name="Heiman D."/>
            <person name="Howarth C."/>
            <person name="Larimer J."/>
            <person name="Lui A."/>
            <person name="MacDonald P.J.P."/>
            <person name="McCowen C."/>
            <person name="Montmayeur A."/>
            <person name="Murphy C."/>
            <person name="Neiman D."/>
            <person name="Pearson M."/>
            <person name="Priest M."/>
            <person name="Roberts A."/>
            <person name="Saif S."/>
            <person name="Shea T."/>
            <person name="Sisk P."/>
            <person name="Stolte C."/>
            <person name="Sykes S."/>
            <person name="Wortman J."/>
            <person name="Nusbaum C."/>
            <person name="Birren B."/>
        </authorList>
    </citation>
    <scope>NUCLEOTIDE SEQUENCE [LARGE SCALE GENOMIC DNA]</scope>
    <source>
        <strain evidence="8 9">ATCC 38327</strain>
    </source>
</reference>
<dbReference type="GO" id="GO:0006606">
    <property type="term" value="P:protein import into nucleus"/>
    <property type="evidence" value="ECO:0007669"/>
    <property type="project" value="TreeGrafter"/>
</dbReference>
<keyword evidence="3" id="KW-0509">mRNA transport</keyword>
<keyword evidence="4" id="KW-0653">Protein transport</keyword>
<dbReference type="GO" id="GO:0006406">
    <property type="term" value="P:mRNA export from nucleus"/>
    <property type="evidence" value="ECO:0007669"/>
    <property type="project" value="TreeGrafter"/>
</dbReference>
<evidence type="ECO:0000313" key="9">
    <source>
        <dbReference type="Proteomes" id="UP000054350"/>
    </source>
</evidence>
<keyword evidence="2" id="KW-0813">Transport</keyword>
<dbReference type="EMBL" id="GG745345">
    <property type="protein sequence ID" value="KNE64638.1"/>
    <property type="molecule type" value="Genomic_DNA"/>
</dbReference>
<dbReference type="PANTHER" id="PTHR13257">
    <property type="entry name" value="NUCLEOPORIN NUP84-RELATED"/>
    <property type="match status" value="1"/>
</dbReference>
<keyword evidence="5" id="KW-0811">Translocation</keyword>
<evidence type="ECO:0000256" key="7">
    <source>
        <dbReference type="ARBA" id="ARBA00023242"/>
    </source>
</evidence>
<dbReference type="InterPro" id="IPR019321">
    <property type="entry name" value="Nucleoporin_Nup88"/>
</dbReference>
<name>A0A0L0SQ12_ALLM3</name>
<dbReference type="OrthoDB" id="5555955at2759"/>
<evidence type="ECO:0000313" key="8">
    <source>
        <dbReference type="EMBL" id="KNE64638.1"/>
    </source>
</evidence>
<evidence type="ECO:0000256" key="1">
    <source>
        <dbReference type="ARBA" id="ARBA00004567"/>
    </source>
</evidence>
<dbReference type="GO" id="GO:0000056">
    <property type="term" value="P:ribosomal small subunit export from nucleus"/>
    <property type="evidence" value="ECO:0007669"/>
    <property type="project" value="InterPro"/>
</dbReference>
<evidence type="ECO:0000256" key="3">
    <source>
        <dbReference type="ARBA" id="ARBA00022816"/>
    </source>
</evidence>
<dbReference type="Proteomes" id="UP000054350">
    <property type="component" value="Unassembled WGS sequence"/>
</dbReference>
<evidence type="ECO:0000256" key="4">
    <source>
        <dbReference type="ARBA" id="ARBA00022927"/>
    </source>
</evidence>
<keyword evidence="7" id="KW-0539">Nucleus</keyword>
<dbReference type="InterPro" id="IPR037700">
    <property type="entry name" value="NUP88/NUP82"/>
</dbReference>
<evidence type="ECO:0000256" key="5">
    <source>
        <dbReference type="ARBA" id="ARBA00023010"/>
    </source>
</evidence>
<keyword evidence="6" id="KW-0906">Nuclear pore complex</keyword>